<name>A0AA41YZT2_9HYPH</name>
<organism evidence="2 3">
    <name type="scientific">Lichenifustis flavocetrariae</name>
    <dbReference type="NCBI Taxonomy" id="2949735"/>
    <lineage>
        <taxon>Bacteria</taxon>
        <taxon>Pseudomonadati</taxon>
        <taxon>Pseudomonadota</taxon>
        <taxon>Alphaproteobacteria</taxon>
        <taxon>Hyphomicrobiales</taxon>
        <taxon>Lichenihabitantaceae</taxon>
        <taxon>Lichenifustis</taxon>
    </lineage>
</organism>
<comment type="caution">
    <text evidence="2">The sequence shown here is derived from an EMBL/GenBank/DDBJ whole genome shotgun (WGS) entry which is preliminary data.</text>
</comment>
<dbReference type="EMBL" id="JAMOIM010000014">
    <property type="protein sequence ID" value="MCW6510260.1"/>
    <property type="molecule type" value="Genomic_DNA"/>
</dbReference>
<feature type="region of interest" description="Disordered" evidence="1">
    <location>
        <begin position="43"/>
        <end position="67"/>
    </location>
</feature>
<dbReference type="AlphaFoldDB" id="A0AA41YZT2"/>
<gene>
    <name evidence="2" type="ORF">M8523_19760</name>
</gene>
<reference evidence="2" key="1">
    <citation type="submission" date="2022-05" db="EMBL/GenBank/DDBJ databases">
        <authorList>
            <person name="Pankratov T."/>
        </authorList>
    </citation>
    <scope>NUCLEOTIDE SEQUENCE</scope>
    <source>
        <strain evidence="2">BP6-180914</strain>
    </source>
</reference>
<keyword evidence="3" id="KW-1185">Reference proteome</keyword>
<evidence type="ECO:0000313" key="3">
    <source>
        <dbReference type="Proteomes" id="UP001165667"/>
    </source>
</evidence>
<evidence type="ECO:0000313" key="2">
    <source>
        <dbReference type="EMBL" id="MCW6510260.1"/>
    </source>
</evidence>
<protein>
    <submittedName>
        <fullName evidence="2">Uncharacterized protein</fullName>
    </submittedName>
</protein>
<evidence type="ECO:0000256" key="1">
    <source>
        <dbReference type="SAM" id="MobiDB-lite"/>
    </source>
</evidence>
<dbReference type="Proteomes" id="UP001165667">
    <property type="component" value="Unassembled WGS sequence"/>
</dbReference>
<sequence>MNETDKIVAAILAAAQTAADGHNKVDSYVTNYRAMLSALTEASPTTPAAGRGDDIGTRFQMRRSNKE</sequence>
<proteinExistence type="predicted"/>
<accession>A0AA41YZT2</accession>
<dbReference type="RefSeq" id="WP_282586632.1">
    <property type="nucleotide sequence ID" value="NZ_JAMOIM010000014.1"/>
</dbReference>